<dbReference type="PROSITE" id="PS00107">
    <property type="entry name" value="PROTEIN_KINASE_ATP"/>
    <property type="match status" value="1"/>
</dbReference>
<evidence type="ECO:0000256" key="3">
    <source>
        <dbReference type="SAM" id="MobiDB-lite"/>
    </source>
</evidence>
<dbReference type="AlphaFoldDB" id="A0A3A6PPS2"/>
<dbReference type="InterPro" id="IPR011009">
    <property type="entry name" value="Kinase-like_dom_sf"/>
</dbReference>
<dbReference type="OrthoDB" id="117685at2157"/>
<gene>
    <name evidence="5" type="ORF">DM826_05440</name>
</gene>
<accession>A0A3A6PPS2</accession>
<proteinExistence type="predicted"/>
<feature type="compositionally biased region" description="Gly residues" evidence="3">
    <location>
        <begin position="325"/>
        <end position="338"/>
    </location>
</feature>
<dbReference type="PROSITE" id="PS50011">
    <property type="entry name" value="PROTEIN_KINASE_DOM"/>
    <property type="match status" value="1"/>
</dbReference>
<keyword evidence="6" id="KW-1185">Reference proteome</keyword>
<dbReference type="InterPro" id="IPR008271">
    <property type="entry name" value="Ser/Thr_kinase_AS"/>
</dbReference>
<evidence type="ECO:0000259" key="4">
    <source>
        <dbReference type="PROSITE" id="PS50011"/>
    </source>
</evidence>
<dbReference type="SUPFAM" id="SSF56112">
    <property type="entry name" value="Protein kinase-like (PK-like)"/>
    <property type="match status" value="1"/>
</dbReference>
<organism evidence="5 6">
    <name type="scientific">Halonotius aquaticus</name>
    <dbReference type="NCBI Taxonomy" id="2216978"/>
    <lineage>
        <taxon>Archaea</taxon>
        <taxon>Methanobacteriati</taxon>
        <taxon>Methanobacteriota</taxon>
        <taxon>Stenosarchaea group</taxon>
        <taxon>Halobacteria</taxon>
        <taxon>Halobacteriales</taxon>
        <taxon>Haloferacaceae</taxon>
        <taxon>Halonotius</taxon>
    </lineage>
</organism>
<dbReference type="Proteomes" id="UP000276588">
    <property type="component" value="Unassembled WGS sequence"/>
</dbReference>
<evidence type="ECO:0000256" key="2">
    <source>
        <dbReference type="ARBA" id="ARBA00022840"/>
    </source>
</evidence>
<keyword evidence="2" id="KW-0067">ATP-binding</keyword>
<dbReference type="Pfam" id="PF00069">
    <property type="entry name" value="Pkinase"/>
    <property type="match status" value="1"/>
</dbReference>
<dbReference type="InterPro" id="IPR017441">
    <property type="entry name" value="Protein_kinase_ATP_BS"/>
</dbReference>
<feature type="region of interest" description="Disordered" evidence="3">
    <location>
        <begin position="300"/>
        <end position="355"/>
    </location>
</feature>
<dbReference type="RefSeq" id="WP_120102333.1">
    <property type="nucleotide sequence ID" value="NZ_QKNY01000007.1"/>
</dbReference>
<evidence type="ECO:0000313" key="6">
    <source>
        <dbReference type="Proteomes" id="UP000276588"/>
    </source>
</evidence>
<dbReference type="Gene3D" id="1.10.510.10">
    <property type="entry name" value="Transferase(Phosphotransferase) domain 1"/>
    <property type="match status" value="1"/>
</dbReference>
<dbReference type="PROSITE" id="PS00108">
    <property type="entry name" value="PROTEIN_KINASE_ST"/>
    <property type="match status" value="1"/>
</dbReference>
<dbReference type="InterPro" id="IPR051681">
    <property type="entry name" value="Ser/Thr_Kinases-Pseudokinases"/>
</dbReference>
<evidence type="ECO:0000313" key="5">
    <source>
        <dbReference type="EMBL" id="RJX43696.1"/>
    </source>
</evidence>
<sequence>MPPSRRPDVSSVASPPRRSLTYDDLQIVDRLGGGGHATVYKARVTTHAEPRVVAVKEPTHEERTLPASAAKEFIREAQTWRKLDTREREKQLYTDYEHLVGVIDTGEELPWIAMEYMDGGSLGDRLASRSEPYEIPELQWIIDCIARGVELAHYEGISHLDLKPENVLFRTTEAGMWDVAKIADWGTSSRPLEGSTDSGVSVAFSAPEQFHPDQFGEPDSMTDIYQVGAIIYTLAVGEPPYEGSQIEISQAVVDGPTPPSEHRPELPTELDQVIERAMAPDKQDRFRTIRDLAAAIADVPDPTVQPADGGRPADTGVTTDRASPVGGGQPGGIGGPTGPSGPTVPGGESEGELEERTGPIPKAIGTIDLPPSRQPLEVIASDDGYLVREYRRNPSEATVFSRHDRRMMAMRTASKQLTSDHHPCTLRWDTPNSVGDIYWNEHFESLRVEYSDFLSSWLVVPSTDRFAFASAPSAKKAYKYGKRIQQEYDFKELEVCSRRGEVEKVVEHRFIRHSLTKSGVKFNR</sequence>
<dbReference type="GO" id="GO:0005524">
    <property type="term" value="F:ATP binding"/>
    <property type="evidence" value="ECO:0007669"/>
    <property type="project" value="UniProtKB-KW"/>
</dbReference>
<keyword evidence="1" id="KW-0547">Nucleotide-binding</keyword>
<name>A0A3A6PPS2_9EURY</name>
<reference evidence="5 6" key="1">
    <citation type="submission" date="2018-06" db="EMBL/GenBank/DDBJ databases">
        <title>Halonotius sp. F13-13 a new haloarchaeeon isolated from a solar saltern from Isla Cristina, Huelva, Spain.</title>
        <authorList>
            <person name="Duran-Viseras A."/>
            <person name="Sanchez-Porro C."/>
            <person name="Ventosa A."/>
        </authorList>
    </citation>
    <scope>NUCLEOTIDE SEQUENCE [LARGE SCALE GENOMIC DNA]</scope>
    <source>
        <strain evidence="5 6">F13-13</strain>
    </source>
</reference>
<dbReference type="EMBL" id="QKNY01000007">
    <property type="protein sequence ID" value="RJX43696.1"/>
    <property type="molecule type" value="Genomic_DNA"/>
</dbReference>
<evidence type="ECO:0000256" key="1">
    <source>
        <dbReference type="ARBA" id="ARBA00022741"/>
    </source>
</evidence>
<dbReference type="PANTHER" id="PTHR44329">
    <property type="entry name" value="SERINE/THREONINE-PROTEIN KINASE TNNI3K-RELATED"/>
    <property type="match status" value="1"/>
</dbReference>
<comment type="caution">
    <text evidence="5">The sequence shown here is derived from an EMBL/GenBank/DDBJ whole genome shotgun (WGS) entry which is preliminary data.</text>
</comment>
<dbReference type="SMART" id="SM00220">
    <property type="entry name" value="S_TKc"/>
    <property type="match status" value="1"/>
</dbReference>
<feature type="domain" description="Protein kinase" evidence="4">
    <location>
        <begin position="25"/>
        <end position="304"/>
    </location>
</feature>
<protein>
    <recommendedName>
        <fullName evidence="4">Protein kinase domain-containing protein</fullName>
    </recommendedName>
</protein>
<dbReference type="GO" id="GO:0004672">
    <property type="term" value="F:protein kinase activity"/>
    <property type="evidence" value="ECO:0007669"/>
    <property type="project" value="InterPro"/>
</dbReference>
<dbReference type="GO" id="GO:0097527">
    <property type="term" value="P:necroptotic signaling pathway"/>
    <property type="evidence" value="ECO:0007669"/>
    <property type="project" value="TreeGrafter"/>
</dbReference>
<dbReference type="CDD" id="cd14014">
    <property type="entry name" value="STKc_PknB_like"/>
    <property type="match status" value="1"/>
</dbReference>
<dbReference type="InterPro" id="IPR000719">
    <property type="entry name" value="Prot_kinase_dom"/>
</dbReference>
<dbReference type="PANTHER" id="PTHR44329:SF298">
    <property type="entry name" value="MIXED LINEAGE KINASE DOMAIN-LIKE PROTEIN"/>
    <property type="match status" value="1"/>
</dbReference>